<dbReference type="OrthoDB" id="5864015at2759"/>
<dbReference type="Pfam" id="PF03564">
    <property type="entry name" value="DUF1759"/>
    <property type="match status" value="1"/>
</dbReference>
<accession>A0A0V1FZG8</accession>
<dbReference type="PANTHER" id="PTHR47331:SF1">
    <property type="entry name" value="GAG-LIKE PROTEIN"/>
    <property type="match status" value="1"/>
</dbReference>
<feature type="region of interest" description="Disordered" evidence="1">
    <location>
        <begin position="500"/>
        <end position="519"/>
    </location>
</feature>
<comment type="caution">
    <text evidence="2">The sequence shown here is derived from an EMBL/GenBank/DDBJ whole genome shotgun (WGS) entry which is preliminary data.</text>
</comment>
<proteinExistence type="predicted"/>
<gene>
    <name evidence="2" type="ORF">T4D_7119</name>
</gene>
<evidence type="ECO:0008006" key="4">
    <source>
        <dbReference type="Google" id="ProtNLM"/>
    </source>
</evidence>
<dbReference type="AlphaFoldDB" id="A0A0V1FZG8"/>
<reference evidence="2 3" key="1">
    <citation type="submission" date="2015-01" db="EMBL/GenBank/DDBJ databases">
        <title>Evolution of Trichinella species and genotypes.</title>
        <authorList>
            <person name="Korhonen P.K."/>
            <person name="Edoardo P."/>
            <person name="Giuseppe L.R."/>
            <person name="Gasser R.B."/>
        </authorList>
    </citation>
    <scope>NUCLEOTIDE SEQUENCE [LARGE SCALE GENOMIC DNA]</scope>
    <source>
        <strain evidence="2">ISS470</strain>
    </source>
</reference>
<feature type="region of interest" description="Disordered" evidence="1">
    <location>
        <begin position="435"/>
        <end position="459"/>
    </location>
</feature>
<dbReference type="InterPro" id="IPR005312">
    <property type="entry name" value="DUF1759"/>
</dbReference>
<evidence type="ECO:0000313" key="2">
    <source>
        <dbReference type="EMBL" id="KRY91281.1"/>
    </source>
</evidence>
<feature type="compositionally biased region" description="Basic and acidic residues" evidence="1">
    <location>
        <begin position="238"/>
        <end position="256"/>
    </location>
</feature>
<feature type="compositionally biased region" description="Basic and acidic residues" evidence="1">
    <location>
        <begin position="304"/>
        <end position="314"/>
    </location>
</feature>
<feature type="region of interest" description="Disordered" evidence="1">
    <location>
        <begin position="238"/>
        <end position="262"/>
    </location>
</feature>
<dbReference type="Proteomes" id="UP000054995">
    <property type="component" value="Unassembled WGS sequence"/>
</dbReference>
<evidence type="ECO:0000313" key="3">
    <source>
        <dbReference type="Proteomes" id="UP000054995"/>
    </source>
</evidence>
<dbReference type="PANTHER" id="PTHR47331">
    <property type="entry name" value="PHD-TYPE DOMAIN-CONTAINING PROTEIN"/>
    <property type="match status" value="1"/>
</dbReference>
<organism evidence="2 3">
    <name type="scientific">Trichinella pseudospiralis</name>
    <name type="common">Parasitic roundworm</name>
    <dbReference type="NCBI Taxonomy" id="6337"/>
    <lineage>
        <taxon>Eukaryota</taxon>
        <taxon>Metazoa</taxon>
        <taxon>Ecdysozoa</taxon>
        <taxon>Nematoda</taxon>
        <taxon>Enoplea</taxon>
        <taxon>Dorylaimia</taxon>
        <taxon>Trichinellida</taxon>
        <taxon>Trichinellidae</taxon>
        <taxon>Trichinella</taxon>
    </lineage>
</organism>
<protein>
    <recommendedName>
        <fullName evidence="4">CCHC-type domain-containing protein</fullName>
    </recommendedName>
</protein>
<keyword evidence="3" id="KW-1185">Reference proteome</keyword>
<name>A0A0V1FZG8_TRIPS</name>
<dbReference type="EMBL" id="JYDT01000015">
    <property type="protein sequence ID" value="KRY91281.1"/>
    <property type="molecule type" value="Genomic_DNA"/>
</dbReference>
<feature type="region of interest" description="Disordered" evidence="1">
    <location>
        <begin position="287"/>
        <end position="314"/>
    </location>
</feature>
<evidence type="ECO:0000256" key="1">
    <source>
        <dbReference type="SAM" id="MobiDB-lite"/>
    </source>
</evidence>
<sequence>MAATAKALPRKLTANKARLNRLLTELKELCIDAVDKDVLVVQLELTEALFRETDALQDLEVKEQNGAIEDWSKSRRLFVQLKARACALLRQNDKPSCCDGGDTPNTRQAAAPTRIGKLPELTLPQFDGEILEFPKQNVHGRTELDAASKFAYLLSSTVGRARSAITGIPATAAHYPHAVEILEKRFSRPKMVAREHFLALWKAPACREMVRQCIQSLVDEFTKHFRCLTAMGKDPHVGKLPMREARSEPGLKEKFPRATGPESDDNLQNFLEFAQLQADSLFPTGDLGLEESGRGKSSRATQNDSRRLKGRERDRVRSSAAALVTFVQCVCPFCEGDHDATSCKRFLDADHESRASLLREKGVCYKSLKTGHLARECRKGRQCGVDGCRQAHHQLLHPPAAKESDRSHQGLLVTRSTLSGCIQIARARAYGRTKSRSGELHFRHGSRGRTLQRPTLGGRVGPERRWRRVEFRLGAVESSDRPKSSTKVKALAIPRVCGKVQPVPDEHTDGALAETDSERRQRQGASLVIDVLIGIDYYYEFMTGRVRRTTGG</sequence>